<reference evidence="2 3" key="1">
    <citation type="submission" date="2015-09" db="EMBL/GenBank/DDBJ databases">
        <title>Draft genome of the parasitic nematode Teladorsagia circumcincta isolate WARC Sus (inbred).</title>
        <authorList>
            <person name="Mitreva M."/>
        </authorList>
    </citation>
    <scope>NUCLEOTIDE SEQUENCE [LARGE SCALE GENOMIC DNA]</scope>
    <source>
        <strain evidence="2 3">S</strain>
    </source>
</reference>
<evidence type="ECO:0000259" key="1">
    <source>
        <dbReference type="Pfam" id="PF04967"/>
    </source>
</evidence>
<dbReference type="GO" id="GO:0044774">
    <property type="term" value="P:mitotic DNA integrity checkpoint signaling"/>
    <property type="evidence" value="ECO:0007669"/>
    <property type="project" value="TreeGrafter"/>
</dbReference>
<gene>
    <name evidence="2" type="ORF">TELCIR_07048</name>
</gene>
<dbReference type="GO" id="GO:0003697">
    <property type="term" value="F:single-stranded DNA binding"/>
    <property type="evidence" value="ECO:0007669"/>
    <property type="project" value="TreeGrafter"/>
</dbReference>
<dbReference type="Gene3D" id="3.30.420.10">
    <property type="entry name" value="Ribonuclease H-like superfamily/Ribonuclease H"/>
    <property type="match status" value="1"/>
</dbReference>
<feature type="domain" description="HTH bat-type" evidence="1">
    <location>
        <begin position="3"/>
        <end position="29"/>
    </location>
</feature>
<dbReference type="GO" id="GO:0046975">
    <property type="term" value="F:histone H3K36 methyltransferase activity"/>
    <property type="evidence" value="ECO:0007669"/>
    <property type="project" value="TreeGrafter"/>
</dbReference>
<evidence type="ECO:0000313" key="2">
    <source>
        <dbReference type="EMBL" id="PIO71063.1"/>
    </source>
</evidence>
<dbReference type="GO" id="GO:0005634">
    <property type="term" value="C:nucleus"/>
    <property type="evidence" value="ECO:0007669"/>
    <property type="project" value="TreeGrafter"/>
</dbReference>
<dbReference type="PANTHER" id="PTHR46060:SF2">
    <property type="entry name" value="HISTONE-LYSINE N-METHYLTRANSFERASE SETMAR"/>
    <property type="match status" value="1"/>
</dbReference>
<dbReference type="GO" id="GO:0000014">
    <property type="term" value="F:single-stranded DNA endodeoxyribonuclease activity"/>
    <property type="evidence" value="ECO:0007669"/>
    <property type="project" value="TreeGrafter"/>
</dbReference>
<dbReference type="GO" id="GO:0003690">
    <property type="term" value="F:double-stranded DNA binding"/>
    <property type="evidence" value="ECO:0007669"/>
    <property type="project" value="TreeGrafter"/>
</dbReference>
<keyword evidence="3" id="KW-1185">Reference proteome</keyword>
<dbReference type="GO" id="GO:0006303">
    <property type="term" value="P:double-strand break repair via nonhomologous end joining"/>
    <property type="evidence" value="ECO:0007669"/>
    <property type="project" value="TreeGrafter"/>
</dbReference>
<dbReference type="GO" id="GO:0015074">
    <property type="term" value="P:DNA integration"/>
    <property type="evidence" value="ECO:0007669"/>
    <property type="project" value="TreeGrafter"/>
</dbReference>
<dbReference type="GO" id="GO:0000793">
    <property type="term" value="C:condensed chromosome"/>
    <property type="evidence" value="ECO:0007669"/>
    <property type="project" value="TreeGrafter"/>
</dbReference>
<dbReference type="InterPro" id="IPR052709">
    <property type="entry name" value="Transposase-MT_Hybrid"/>
</dbReference>
<evidence type="ECO:0000313" key="3">
    <source>
        <dbReference type="Proteomes" id="UP000230423"/>
    </source>
</evidence>
<dbReference type="GO" id="GO:0000729">
    <property type="term" value="P:DNA double-strand break processing"/>
    <property type="evidence" value="ECO:0007669"/>
    <property type="project" value="TreeGrafter"/>
</dbReference>
<name>A0A2G9ULN5_TELCI</name>
<organism evidence="2 3">
    <name type="scientific">Teladorsagia circumcincta</name>
    <name type="common">Brown stomach worm</name>
    <name type="synonym">Ostertagia circumcincta</name>
    <dbReference type="NCBI Taxonomy" id="45464"/>
    <lineage>
        <taxon>Eukaryota</taxon>
        <taxon>Metazoa</taxon>
        <taxon>Ecdysozoa</taxon>
        <taxon>Nematoda</taxon>
        <taxon>Chromadorea</taxon>
        <taxon>Rhabditida</taxon>
        <taxon>Rhabditina</taxon>
        <taxon>Rhabditomorpha</taxon>
        <taxon>Strongyloidea</taxon>
        <taxon>Trichostrongylidae</taxon>
        <taxon>Teladorsagia</taxon>
    </lineage>
</organism>
<dbReference type="OrthoDB" id="5866913at2759"/>
<dbReference type="GO" id="GO:0035861">
    <property type="term" value="C:site of double-strand break"/>
    <property type="evidence" value="ECO:0007669"/>
    <property type="project" value="TreeGrafter"/>
</dbReference>
<dbReference type="InterPro" id="IPR036397">
    <property type="entry name" value="RNaseH_sf"/>
</dbReference>
<dbReference type="Pfam" id="PF04967">
    <property type="entry name" value="HTH_10"/>
    <property type="match status" value="1"/>
</dbReference>
<sequence length="145" mass="16754">MVFETNRHITTREIGERLDVSKSTIHEHLMELGFVERLDVWVPHKLSERNLMDPVSVCDSLLKRNENEPFPKRMVTGDEKWIVYNDVERKRSWSYPATATLTMLRFHNDNERVIAARPFQTSAVSDGLQKLALACDKPETTALVS</sequence>
<protein>
    <recommendedName>
        <fullName evidence="1">HTH bat-type domain-containing protein</fullName>
    </recommendedName>
</protein>
<dbReference type="Proteomes" id="UP000230423">
    <property type="component" value="Unassembled WGS sequence"/>
</dbReference>
<dbReference type="PANTHER" id="PTHR46060">
    <property type="entry name" value="MARINER MOS1 TRANSPOSASE-LIKE PROTEIN"/>
    <property type="match status" value="1"/>
</dbReference>
<dbReference type="InterPro" id="IPR007050">
    <property type="entry name" value="HTH_bacterioopsin"/>
</dbReference>
<dbReference type="GO" id="GO:0042800">
    <property type="term" value="F:histone H3K4 methyltransferase activity"/>
    <property type="evidence" value="ECO:0007669"/>
    <property type="project" value="TreeGrafter"/>
</dbReference>
<proteinExistence type="predicted"/>
<dbReference type="GO" id="GO:0031297">
    <property type="term" value="P:replication fork processing"/>
    <property type="evidence" value="ECO:0007669"/>
    <property type="project" value="TreeGrafter"/>
</dbReference>
<dbReference type="EMBL" id="KZ346066">
    <property type="protein sequence ID" value="PIO71063.1"/>
    <property type="molecule type" value="Genomic_DNA"/>
</dbReference>
<dbReference type="InterPro" id="IPR036390">
    <property type="entry name" value="WH_DNA-bd_sf"/>
</dbReference>
<dbReference type="GO" id="GO:0044547">
    <property type="term" value="F:DNA topoisomerase binding"/>
    <property type="evidence" value="ECO:0007669"/>
    <property type="project" value="TreeGrafter"/>
</dbReference>
<accession>A0A2G9ULN5</accession>
<dbReference type="AlphaFoldDB" id="A0A2G9ULN5"/>
<dbReference type="SUPFAM" id="SSF46785">
    <property type="entry name" value="Winged helix' DNA-binding domain"/>
    <property type="match status" value="1"/>
</dbReference>